<dbReference type="AlphaFoldDB" id="Q0FQM5"/>
<feature type="chain" id="PRO_5004171895" description="Extensin-like C-terminal domain-containing protein" evidence="1">
    <location>
        <begin position="20"/>
        <end position="309"/>
    </location>
</feature>
<organism evidence="3 4">
    <name type="scientific">Salipiger bermudensis (strain DSM 26914 / JCM 13377 / KCTC 12554 / HTCC2601)</name>
    <name type="common">Pelagibaca bermudensis</name>
    <dbReference type="NCBI Taxonomy" id="314265"/>
    <lineage>
        <taxon>Bacteria</taxon>
        <taxon>Pseudomonadati</taxon>
        <taxon>Pseudomonadota</taxon>
        <taxon>Alphaproteobacteria</taxon>
        <taxon>Rhodobacterales</taxon>
        <taxon>Roseobacteraceae</taxon>
        <taxon>Salipiger</taxon>
    </lineage>
</organism>
<evidence type="ECO:0000256" key="1">
    <source>
        <dbReference type="SAM" id="SignalP"/>
    </source>
</evidence>
<dbReference type="HOGENOM" id="CLU_043272_3_0_5"/>
<dbReference type="STRING" id="314265.R2601_15382"/>
<dbReference type="EMBL" id="AATQ01000014">
    <property type="protein sequence ID" value="EAU46426.1"/>
    <property type="molecule type" value="Genomic_DNA"/>
</dbReference>
<gene>
    <name evidence="3" type="ORF">R2601_15382</name>
</gene>
<feature type="domain" description="Extensin-like C-terminal" evidence="2">
    <location>
        <begin position="158"/>
        <end position="309"/>
    </location>
</feature>
<reference evidence="3 4" key="1">
    <citation type="journal article" date="2010" name="J. Bacteriol.">
        <title>Genome sequences of Pelagibaca bermudensis HTCC2601T and Maritimibacter alkaliphilus HTCC2654T, the type strains of two marine Roseobacter genera.</title>
        <authorList>
            <person name="Thrash J.C."/>
            <person name="Cho J.C."/>
            <person name="Ferriera S."/>
            <person name="Johnson J."/>
            <person name="Vergin K.L."/>
            <person name="Giovannoni S.J."/>
        </authorList>
    </citation>
    <scope>NUCLEOTIDE SEQUENCE [LARGE SCALE GENOMIC DNA]</scope>
    <source>
        <strain evidence="4">DSM 26914 / JCM 13377 / KCTC 12554 / HTCC2601</strain>
    </source>
</reference>
<comment type="caution">
    <text evidence="3">The sequence shown here is derived from an EMBL/GenBank/DDBJ whole genome shotgun (WGS) entry which is preliminary data.</text>
</comment>
<name>Q0FQM5_SALBH</name>
<protein>
    <recommendedName>
        <fullName evidence="2">Extensin-like C-terminal domain-containing protein</fullName>
    </recommendedName>
</protein>
<accession>Q0FQM5</accession>
<proteinExistence type="predicted"/>
<keyword evidence="4" id="KW-1185">Reference proteome</keyword>
<dbReference type="InterPro" id="IPR009683">
    <property type="entry name" value="Extensin-like_C"/>
</dbReference>
<dbReference type="Pfam" id="PF06904">
    <property type="entry name" value="Extensin-like_C"/>
    <property type="match status" value="1"/>
</dbReference>
<keyword evidence="1" id="KW-0732">Signal</keyword>
<dbReference type="RefSeq" id="WP_007796029.1">
    <property type="nucleotide sequence ID" value="NZ_DS022276.1"/>
</dbReference>
<dbReference type="eggNOG" id="COG3921">
    <property type="taxonomic scope" value="Bacteria"/>
</dbReference>
<evidence type="ECO:0000313" key="4">
    <source>
        <dbReference type="Proteomes" id="UP000006230"/>
    </source>
</evidence>
<dbReference type="OrthoDB" id="9809788at2"/>
<sequence>MRGLWALICLLTLASQAPASAPDRSLRPLAREAVAQAVPAPQPAVIVSAAPDGTLSRRRPEARPSGMADVFRDALAQDLRAAGVPGFVPEEAAAGIARAKAFAARSPQAIALSLRPLLRPKAMVEKAMARRQQRARGAVCGDLAIQGQQVGFVPGRISACGIENAVKLRSVAGVTLSQQALMDCTTAKTLKRWIEQGLKPAVGSQGGGVAGLRVAAHYACRTRNNRPGGKISEHGKGRAIDISGVMLRDGSEISVLRDWGGGAKGRALRQMHRTACGPFGTVLGPGSDGYHRDHLHFDTARHRSGSYCR</sequence>
<evidence type="ECO:0000259" key="2">
    <source>
        <dbReference type="Pfam" id="PF06904"/>
    </source>
</evidence>
<evidence type="ECO:0000313" key="3">
    <source>
        <dbReference type="EMBL" id="EAU46426.1"/>
    </source>
</evidence>
<feature type="signal peptide" evidence="1">
    <location>
        <begin position="1"/>
        <end position="19"/>
    </location>
</feature>
<dbReference type="Proteomes" id="UP000006230">
    <property type="component" value="Unassembled WGS sequence"/>
</dbReference>